<dbReference type="PANTHER" id="PTHR28003">
    <property type="entry name" value="NUCLEOPORIN POM34"/>
    <property type="match status" value="1"/>
</dbReference>
<name>A0A420HEV9_9PEZI</name>
<organism evidence="3 4">
    <name type="scientific">Erysiphe neolycopersici</name>
    <dbReference type="NCBI Taxonomy" id="212602"/>
    <lineage>
        <taxon>Eukaryota</taxon>
        <taxon>Fungi</taxon>
        <taxon>Dikarya</taxon>
        <taxon>Ascomycota</taxon>
        <taxon>Pezizomycotina</taxon>
        <taxon>Leotiomycetes</taxon>
        <taxon>Erysiphales</taxon>
        <taxon>Erysiphaceae</taxon>
        <taxon>Erysiphe</taxon>
    </lineage>
</organism>
<comment type="caution">
    <text evidence="3">The sequence shown here is derived from an EMBL/GenBank/DDBJ whole genome shotgun (WGS) entry which is preliminary data.</text>
</comment>
<keyword evidence="4" id="KW-1185">Reference proteome</keyword>
<feature type="region of interest" description="Disordered" evidence="1">
    <location>
        <begin position="1"/>
        <end position="23"/>
    </location>
</feature>
<dbReference type="InterPro" id="IPR012578">
    <property type="entry name" value="Nucl_pore_cmplx"/>
</dbReference>
<feature type="transmembrane region" description="Helical" evidence="2">
    <location>
        <begin position="49"/>
        <end position="67"/>
    </location>
</feature>
<evidence type="ECO:0000313" key="4">
    <source>
        <dbReference type="Proteomes" id="UP000286134"/>
    </source>
</evidence>
<evidence type="ECO:0000256" key="1">
    <source>
        <dbReference type="SAM" id="MobiDB-lite"/>
    </source>
</evidence>
<accession>A0A420HEV9</accession>
<keyword evidence="2" id="KW-0472">Membrane</keyword>
<dbReference type="EMBL" id="MCFK01008510">
    <property type="protein sequence ID" value="RKF55990.1"/>
    <property type="molecule type" value="Genomic_DNA"/>
</dbReference>
<sequence>MTTSLQPTTPLSRIISSSPQAGTWQHPRLDEIVSRQNASSFDKRNIKSILYNSGGIFAVIFTARQVAKVFPSLLHESIPFKQYTRLLYYFVLAILVYNIIIAFLPLFRQLDDLADIPLTPAQRKLLGLSPLSVAPTPGSKFNTPPKYARTATPLSGSPIGLLSSGKDRSSFGNFTGSPLSVLGRFGGGTNPRISFRSKSISPSLKGIHETPGTPTPSLSKEGVTVSSKWLFDKGRSSINRRTYT</sequence>
<keyword evidence="2" id="KW-0812">Transmembrane</keyword>
<dbReference type="GO" id="GO:0070762">
    <property type="term" value="C:nuclear pore transmembrane ring"/>
    <property type="evidence" value="ECO:0007669"/>
    <property type="project" value="TreeGrafter"/>
</dbReference>
<dbReference type="Pfam" id="PF08058">
    <property type="entry name" value="NPCC"/>
    <property type="match status" value="1"/>
</dbReference>
<keyword evidence="2" id="KW-1133">Transmembrane helix</keyword>
<dbReference type="Proteomes" id="UP000286134">
    <property type="component" value="Unassembled WGS sequence"/>
</dbReference>
<evidence type="ECO:0000256" key="2">
    <source>
        <dbReference type="SAM" id="Phobius"/>
    </source>
</evidence>
<feature type="transmembrane region" description="Helical" evidence="2">
    <location>
        <begin position="87"/>
        <end position="107"/>
    </location>
</feature>
<protein>
    <submittedName>
        <fullName evidence="3">Nucleoporin POM34</fullName>
    </submittedName>
</protein>
<evidence type="ECO:0000313" key="3">
    <source>
        <dbReference type="EMBL" id="RKF55990.1"/>
    </source>
</evidence>
<dbReference type="PANTHER" id="PTHR28003:SF1">
    <property type="entry name" value="NUCLEOPORIN POM34"/>
    <property type="match status" value="1"/>
</dbReference>
<dbReference type="STRING" id="212602.A0A420HEV9"/>
<gene>
    <name evidence="3" type="ORF">OnM2_085015</name>
</gene>
<reference evidence="3 4" key="1">
    <citation type="journal article" date="2018" name="BMC Genomics">
        <title>Comparative genome analyses reveal sequence features reflecting distinct modes of host-adaptation between dicot and monocot powdery mildew.</title>
        <authorList>
            <person name="Wu Y."/>
            <person name="Ma X."/>
            <person name="Pan Z."/>
            <person name="Kale S.D."/>
            <person name="Song Y."/>
            <person name="King H."/>
            <person name="Zhang Q."/>
            <person name="Presley C."/>
            <person name="Deng X."/>
            <person name="Wei C.I."/>
            <person name="Xiao S."/>
        </authorList>
    </citation>
    <scope>NUCLEOTIDE SEQUENCE [LARGE SCALE GENOMIC DNA]</scope>
    <source>
        <strain evidence="3">UMSG2</strain>
    </source>
</reference>
<dbReference type="GO" id="GO:0005640">
    <property type="term" value="C:nuclear outer membrane"/>
    <property type="evidence" value="ECO:0007669"/>
    <property type="project" value="TreeGrafter"/>
</dbReference>
<dbReference type="GO" id="GO:0006606">
    <property type="term" value="P:protein import into nucleus"/>
    <property type="evidence" value="ECO:0007669"/>
    <property type="project" value="TreeGrafter"/>
</dbReference>
<proteinExistence type="predicted"/>
<dbReference type="AlphaFoldDB" id="A0A420HEV9"/>
<dbReference type="GO" id="GO:0030474">
    <property type="term" value="P:spindle pole body duplication"/>
    <property type="evidence" value="ECO:0007669"/>
    <property type="project" value="TreeGrafter"/>
</dbReference>